<dbReference type="PANTHER" id="PTHR10837:SF11">
    <property type="entry name" value="PROTEIN-ARGININE DEIMINASE TYPE-1"/>
    <property type="match status" value="1"/>
</dbReference>
<feature type="domain" description="Protein-arginine deiminase C-terminal" evidence="4">
    <location>
        <begin position="332"/>
        <end position="437"/>
    </location>
</feature>
<dbReference type="InterPro" id="IPR013530">
    <property type="entry name" value="PAD_C"/>
</dbReference>
<dbReference type="GO" id="GO:0004668">
    <property type="term" value="F:protein-arginine deiminase activity"/>
    <property type="evidence" value="ECO:0007669"/>
    <property type="project" value="InterPro"/>
</dbReference>
<dbReference type="Gene3D" id="2.60.40.1700">
    <property type="entry name" value="Protein-arginine deiminase, central domain"/>
    <property type="match status" value="1"/>
</dbReference>
<comment type="caution">
    <text evidence="7">The sequence shown here is derived from an EMBL/GenBank/DDBJ whole genome shotgun (WGS) entry which is preliminary data.</text>
</comment>
<dbReference type="EMBL" id="MCFN01000376">
    <property type="protein sequence ID" value="OXB59661.1"/>
    <property type="molecule type" value="Genomic_DNA"/>
</dbReference>
<dbReference type="InterPro" id="IPR008972">
    <property type="entry name" value="Cupredoxin"/>
</dbReference>
<evidence type="ECO:0000259" key="5">
    <source>
        <dbReference type="Pfam" id="PF08526"/>
    </source>
</evidence>
<evidence type="ECO:0000313" key="7">
    <source>
        <dbReference type="EMBL" id="OXB59661.1"/>
    </source>
</evidence>
<comment type="similarity">
    <text evidence="2">Belongs to the protein arginine deiminase family.</text>
</comment>
<dbReference type="InterPro" id="IPR013732">
    <property type="entry name" value="PAD_N"/>
</dbReference>
<dbReference type="STRING" id="9009.A0A226MWL2"/>
<proteinExistence type="inferred from homology"/>
<dbReference type="AlphaFoldDB" id="A0A226MWL2"/>
<sequence>MAGSPVHLIVIEGREEGGVTFPSLLIQSCWFTYKLGNQAAAFFTCSRGPQHTMSQRQVVQMSTSHASYGVCVVDTEVFLDTHRCTPKGATSFDVHATSAVTVHIIHSPMTKPMLNSRWPLDPDIEVVVTIGVTSKTVNDNKVKISYYGREENEISVAWLYLTCVDISLDVDVSRNGRVRSKGKDKAKWTWGPDGQGAVLLVNCDKDSPSTVGTDSSQADIQTPADLQDMSVMLLRTQGPSSIFADYQLVLHVSESDADKVRVFHAIRSDSHPQYKPVLGPGKLSCMLDCVRSGENTFYVEGLAFPDAGFSGLVSISVSLLEVPHKYSPGTPIFTDTVVFRMAPWIMTPNTQQPLEVFVCSIRRGINSNEVFLEELQALLRKANCKMTICSEVESRSDRWIQDELEFGYVEAPHKSFPVVFDSPRNRGLKDFAFKKILVRWGIAITFIPRNHPRGLPITAPFCSQGPDFGYVTRVLPGCDACSLDSFGNLDVSPPVTVRGKEYPLGRILIGSPLPWASGRRMSKAVRDFLYAQKVQAPVEVYSEWLSVGHVDEFLTFVPAYDRKGFRLLLASPTACFKLFQEKQRQGHGEATQLVGVVGSERRSIDDILADEGLRNDNKHVQRCIDWNRDLLKYELGLSEQDIIDIPQLFILRGCRAEALFPDMVNMLVLGRHLGIPKPFGPQVAGQCCLEERVRALLQPLGLSCTFINDFFSYHVLSGDVHCGTNVRRKPLAVKWWHVVP</sequence>
<dbReference type="Pfam" id="PF03068">
    <property type="entry name" value="PAD"/>
    <property type="match status" value="2"/>
</dbReference>
<dbReference type="OrthoDB" id="5102063at2759"/>
<feature type="domain" description="Protein-arginine deiminase (PAD) central" evidence="6">
    <location>
        <begin position="164"/>
        <end position="321"/>
    </location>
</feature>
<dbReference type="Pfam" id="PF08526">
    <property type="entry name" value="PAD_N"/>
    <property type="match status" value="1"/>
</dbReference>
<keyword evidence="8" id="KW-1185">Reference proteome</keyword>
<evidence type="ECO:0000313" key="8">
    <source>
        <dbReference type="Proteomes" id="UP000198323"/>
    </source>
</evidence>
<protein>
    <submittedName>
        <fullName evidence="7">Uncharacterized protein</fullName>
    </submittedName>
</protein>
<reference evidence="7 8" key="1">
    <citation type="submission" date="2016-07" db="EMBL/GenBank/DDBJ databases">
        <title>Disparate Historic Effective Population Sizes Predicted by Modern Levels of Genome Diversity for the Scaled Quail (Callipepla squamata) and the Northern Bobwhite (Colinus virginianus): Inferences from First and Second Generation Draft Genome Assemblies for Sympatric New World Quail.</title>
        <authorList>
            <person name="Oldeschulte D.L."/>
            <person name="Halley Y.A."/>
            <person name="Bhattarai E.K."/>
            <person name="Brashear W.A."/>
            <person name="Hill J."/>
            <person name="Metz R.P."/>
            <person name="Johnson C.D."/>
            <person name="Rollins D."/>
            <person name="Peterson M.J."/>
            <person name="Bickhart D.M."/>
            <person name="Decker J.E."/>
            <person name="Seabury C.M."/>
        </authorList>
    </citation>
    <scope>NUCLEOTIDE SEQUENCE [LARGE SCALE GENOMIC DNA]</scope>
    <source>
        <strain evidence="7 8">Texas</strain>
        <tissue evidence="7">Leg muscle</tissue>
    </source>
</reference>
<comment type="subcellular location">
    <subcellularLocation>
        <location evidence="1">Cytoplasm</location>
    </subcellularLocation>
</comment>
<keyword evidence="3" id="KW-0963">Cytoplasm</keyword>
<gene>
    <name evidence="7" type="ORF">ASZ78_004989</name>
</gene>
<evidence type="ECO:0000259" key="4">
    <source>
        <dbReference type="Pfam" id="PF03068"/>
    </source>
</evidence>
<name>A0A226MWL2_CALSU</name>
<dbReference type="InterPro" id="IPR004303">
    <property type="entry name" value="PAD"/>
</dbReference>
<evidence type="ECO:0000256" key="2">
    <source>
        <dbReference type="ARBA" id="ARBA00008166"/>
    </source>
</evidence>
<dbReference type="InterPro" id="IPR036556">
    <property type="entry name" value="PAD_central_sf"/>
</dbReference>
<dbReference type="InterPro" id="IPR038685">
    <property type="entry name" value="PAD_N_sf"/>
</dbReference>
<dbReference type="SUPFAM" id="SSF55909">
    <property type="entry name" value="Pentein"/>
    <property type="match status" value="1"/>
</dbReference>
<organism evidence="7 8">
    <name type="scientific">Callipepla squamata</name>
    <name type="common">Scaled quail</name>
    <dbReference type="NCBI Taxonomy" id="9009"/>
    <lineage>
        <taxon>Eukaryota</taxon>
        <taxon>Metazoa</taxon>
        <taxon>Chordata</taxon>
        <taxon>Craniata</taxon>
        <taxon>Vertebrata</taxon>
        <taxon>Euteleostomi</taxon>
        <taxon>Archelosauria</taxon>
        <taxon>Archosauria</taxon>
        <taxon>Dinosauria</taxon>
        <taxon>Saurischia</taxon>
        <taxon>Theropoda</taxon>
        <taxon>Coelurosauria</taxon>
        <taxon>Aves</taxon>
        <taxon>Neognathae</taxon>
        <taxon>Galloanserae</taxon>
        <taxon>Galliformes</taxon>
        <taxon>Odontophoridae</taxon>
        <taxon>Callipepla</taxon>
    </lineage>
</organism>
<dbReference type="SUPFAM" id="SSF49503">
    <property type="entry name" value="Cupredoxins"/>
    <property type="match status" value="1"/>
</dbReference>
<dbReference type="Proteomes" id="UP000198323">
    <property type="component" value="Unassembled WGS sequence"/>
</dbReference>
<evidence type="ECO:0000256" key="3">
    <source>
        <dbReference type="ARBA" id="ARBA00022490"/>
    </source>
</evidence>
<dbReference type="GO" id="GO:0005509">
    <property type="term" value="F:calcium ion binding"/>
    <property type="evidence" value="ECO:0007669"/>
    <property type="project" value="InterPro"/>
</dbReference>
<dbReference type="FunFam" id="2.60.40.1700:FF:000001">
    <property type="entry name" value="Protein-arginine deiminase type-2"/>
    <property type="match status" value="1"/>
</dbReference>
<dbReference type="CDD" id="cd04214">
    <property type="entry name" value="PAD_N"/>
    <property type="match status" value="1"/>
</dbReference>
<evidence type="ECO:0000256" key="1">
    <source>
        <dbReference type="ARBA" id="ARBA00004496"/>
    </source>
</evidence>
<dbReference type="Pfam" id="PF08527">
    <property type="entry name" value="PAD_M"/>
    <property type="match status" value="1"/>
</dbReference>
<feature type="domain" description="Protein-arginine deiminase C-terminal" evidence="4">
    <location>
        <begin position="463"/>
        <end position="737"/>
    </location>
</feature>
<dbReference type="GO" id="GO:0005737">
    <property type="term" value="C:cytoplasm"/>
    <property type="evidence" value="ECO:0007669"/>
    <property type="project" value="UniProtKB-SubCell"/>
</dbReference>
<dbReference type="Gene3D" id="3.75.10.10">
    <property type="entry name" value="L-arginine/glycine Amidinotransferase, Chain A"/>
    <property type="match status" value="1"/>
</dbReference>
<dbReference type="GO" id="GO:0005634">
    <property type="term" value="C:nucleus"/>
    <property type="evidence" value="ECO:0007669"/>
    <property type="project" value="TreeGrafter"/>
</dbReference>
<accession>A0A226MWL2</accession>
<feature type="domain" description="Protein-arginine deiminase (PAD) N-terminal" evidence="5">
    <location>
        <begin position="53"/>
        <end position="162"/>
    </location>
</feature>
<dbReference type="InterPro" id="IPR013733">
    <property type="entry name" value="Prot_Arg_deaminase_cen_dom"/>
</dbReference>
<evidence type="ECO:0000259" key="6">
    <source>
        <dbReference type="Pfam" id="PF08527"/>
    </source>
</evidence>
<dbReference type="PANTHER" id="PTHR10837">
    <property type="entry name" value="PEPTIDYLARGININE DEIMINASE"/>
    <property type="match status" value="1"/>
</dbReference>
<dbReference type="Gene3D" id="2.60.40.1860">
    <property type="entry name" value="Protein-arginine deiminase, N-terminal domain"/>
    <property type="match status" value="1"/>
</dbReference>
<dbReference type="SUPFAM" id="SSF110083">
    <property type="entry name" value="Peptidylarginine deiminase Pad4, middle domain"/>
    <property type="match status" value="1"/>
</dbReference>